<dbReference type="PANTHER" id="PTHR10696">
    <property type="entry name" value="GAMMA-BUTYROBETAINE HYDROXYLASE-RELATED"/>
    <property type="match status" value="1"/>
</dbReference>
<dbReference type="Gene3D" id="3.60.130.10">
    <property type="entry name" value="Clavaminate synthase-like"/>
    <property type="match status" value="1"/>
</dbReference>
<sequence>MLEPRCPMHTNVDLPLTIKADSAEATLTDWNATHRATWPTLLWQHRALLFRGFAHPGGLEQISRCFFDERLAYTYRSTPRTDVGQHVYTATEYPRQLSIAQHCENAYQRVWPMKLLFHCVQPASEGGCTPLADMLKVTAAIDPQVREIFARKQVRYVRNYRAGVDLPWEDVFNTRNKQEVEAYCARNDMQCEWTGDGLRTSQICRAFACHPATGDEVWFNQAHLFHYTALEAAAQKMMLSFFGEQGLPRNAYFGDGTPIDPAMLDHVRTVFAQHKIHFDWHRDDVLGGSTIWLVSHGREPYEGSRKILVCMAEPYSPEQSSPDIAARSDGEAMLKLHV</sequence>
<dbReference type="SUPFAM" id="SSF51197">
    <property type="entry name" value="Clavaminate synthase-like"/>
    <property type="match status" value="1"/>
</dbReference>
<dbReference type="EMBL" id="EF117322">
    <property type="protein sequence ID" value="ABL14105.1"/>
    <property type="molecule type" value="Genomic_DNA"/>
</dbReference>
<dbReference type="Pfam" id="PF02668">
    <property type="entry name" value="TauD"/>
    <property type="match status" value="1"/>
</dbReference>
<comment type="cofactor">
    <cofactor evidence="1">
        <name>Fe(2+)</name>
        <dbReference type="ChEBI" id="CHEBI:29033"/>
    </cofactor>
</comment>
<feature type="domain" description="TauD/TfdA-like" evidence="4">
    <location>
        <begin position="15"/>
        <end position="311"/>
    </location>
</feature>
<keyword evidence="3" id="KW-0045">Antibiotic biosynthesis</keyword>
<dbReference type="GO" id="GO:0017000">
    <property type="term" value="P:antibiotic biosynthetic process"/>
    <property type="evidence" value="ECO:0007669"/>
    <property type="project" value="UniProtKB-KW"/>
</dbReference>
<dbReference type="InterPro" id="IPR050411">
    <property type="entry name" value="AlphaKG_dependent_hydroxylases"/>
</dbReference>
<proteinExistence type="predicted"/>
<evidence type="ECO:0000256" key="2">
    <source>
        <dbReference type="ARBA" id="ARBA00023002"/>
    </source>
</evidence>
<dbReference type="AlphaFoldDB" id="A1EAJ4"/>
<evidence type="ECO:0000256" key="1">
    <source>
        <dbReference type="ARBA" id="ARBA00001954"/>
    </source>
</evidence>
<protein>
    <submittedName>
        <fullName evidence="5">SyrP-like regulatory protein</fullName>
    </submittedName>
</protein>
<dbReference type="InterPro" id="IPR003819">
    <property type="entry name" value="TauD/TfdA-like"/>
</dbReference>
<evidence type="ECO:0000259" key="4">
    <source>
        <dbReference type="Pfam" id="PF02668"/>
    </source>
</evidence>
<evidence type="ECO:0000256" key="3">
    <source>
        <dbReference type="ARBA" id="ARBA00023194"/>
    </source>
</evidence>
<name>A1EAJ4_XANAL</name>
<dbReference type="GO" id="GO:0016706">
    <property type="term" value="F:2-oxoglutarate-dependent dioxygenase activity"/>
    <property type="evidence" value="ECO:0007669"/>
    <property type="project" value="UniProtKB-ARBA"/>
</dbReference>
<reference evidence="5" key="1">
    <citation type="journal article" date="2010" name="Appl. Microbiol. Biotechnol.">
        <title>Functional analysis of genes for benzoate metabolism in the albicidin biosynthetic region of Xanthomonas albilineans.</title>
        <authorList>
            <person name="Hashimi S.M."/>
            <person name="Birch R.G."/>
        </authorList>
    </citation>
    <scope>NUCLEOTIDE SEQUENCE</scope>
    <source>
        <strain evidence="5">LS155</strain>
    </source>
</reference>
<gene>
    <name evidence="5" type="primary">xabF</name>
</gene>
<keyword evidence="2" id="KW-0560">Oxidoreductase</keyword>
<evidence type="ECO:0000313" key="5">
    <source>
        <dbReference type="EMBL" id="ABL14105.1"/>
    </source>
</evidence>
<dbReference type="PANTHER" id="PTHR10696:SF56">
    <property type="entry name" value="TAUD_TFDA-LIKE DOMAIN-CONTAINING PROTEIN"/>
    <property type="match status" value="1"/>
</dbReference>
<organism evidence="5">
    <name type="scientific">Xanthomonas albilineans</name>
    <dbReference type="NCBI Taxonomy" id="29447"/>
    <lineage>
        <taxon>Bacteria</taxon>
        <taxon>Pseudomonadati</taxon>
        <taxon>Pseudomonadota</taxon>
        <taxon>Gammaproteobacteria</taxon>
        <taxon>Lysobacterales</taxon>
        <taxon>Lysobacteraceae</taxon>
        <taxon>Xanthomonas</taxon>
    </lineage>
</organism>
<accession>A1EAJ4</accession>
<dbReference type="InterPro" id="IPR042098">
    <property type="entry name" value="TauD-like_sf"/>
</dbReference>